<evidence type="ECO:0000256" key="8">
    <source>
        <dbReference type="ARBA" id="ARBA00023098"/>
    </source>
</evidence>
<keyword evidence="10 14" id="KW-0012">Acyltransferase</keyword>
<dbReference type="GO" id="GO:0004315">
    <property type="term" value="F:3-oxoacyl-[acyl-carrier-protein] synthase activity"/>
    <property type="evidence" value="ECO:0007669"/>
    <property type="project" value="UniProtKB-EC"/>
</dbReference>
<feature type="domain" description="Ketosynthase family 3 (KS3)" evidence="16">
    <location>
        <begin position="3"/>
        <end position="410"/>
    </location>
</feature>
<dbReference type="NCBIfam" id="TIGR03150">
    <property type="entry name" value="fabF"/>
    <property type="match status" value="1"/>
</dbReference>
<dbReference type="InterPro" id="IPR017568">
    <property type="entry name" value="3-oxoacyl-ACP_synth-2"/>
</dbReference>
<comment type="similarity">
    <text evidence="2 14 15">Belongs to the thiolase-like superfamily. Beta-ketoacyl-ACP synthases family.</text>
</comment>
<dbReference type="PANTHER" id="PTHR11712:SF336">
    <property type="entry name" value="3-OXOACYL-[ACYL-CARRIER-PROTEIN] SYNTHASE, MITOCHONDRIAL"/>
    <property type="match status" value="1"/>
</dbReference>
<evidence type="ECO:0000256" key="9">
    <source>
        <dbReference type="ARBA" id="ARBA00023160"/>
    </source>
</evidence>
<dbReference type="InterPro" id="IPR014030">
    <property type="entry name" value="Ketoacyl_synth_N"/>
</dbReference>
<evidence type="ECO:0000256" key="14">
    <source>
        <dbReference type="PIRNR" id="PIRNR000447"/>
    </source>
</evidence>
<evidence type="ECO:0000313" key="18">
    <source>
        <dbReference type="Proteomes" id="UP000660021"/>
    </source>
</evidence>
<dbReference type="NCBIfam" id="NF005589">
    <property type="entry name" value="PRK07314.1"/>
    <property type="match status" value="1"/>
</dbReference>
<dbReference type="Pfam" id="PF00109">
    <property type="entry name" value="ketoacyl-synt"/>
    <property type="match status" value="1"/>
</dbReference>
<comment type="catalytic activity">
    <reaction evidence="12 14">
        <text>(9Z)-hexadecenoyl-[ACP] + malonyl-[ACP] + H(+) = 3-oxo-(11Z)-octadecenoyl-[ACP] + holo-[ACP] + CO2</text>
        <dbReference type="Rhea" id="RHEA:55040"/>
        <dbReference type="Rhea" id="RHEA-COMP:9623"/>
        <dbReference type="Rhea" id="RHEA-COMP:9685"/>
        <dbReference type="Rhea" id="RHEA-COMP:10800"/>
        <dbReference type="Rhea" id="RHEA-COMP:14074"/>
        <dbReference type="ChEBI" id="CHEBI:15378"/>
        <dbReference type="ChEBI" id="CHEBI:16526"/>
        <dbReference type="ChEBI" id="CHEBI:64479"/>
        <dbReference type="ChEBI" id="CHEBI:78449"/>
        <dbReference type="ChEBI" id="CHEBI:83989"/>
        <dbReference type="ChEBI" id="CHEBI:138538"/>
        <dbReference type="EC" id="2.3.1.179"/>
    </reaction>
</comment>
<dbReference type="InterPro" id="IPR016039">
    <property type="entry name" value="Thiolase-like"/>
</dbReference>
<dbReference type="RefSeq" id="WP_101692309.1">
    <property type="nucleotide sequence ID" value="NZ_JACOPR010000002.1"/>
</dbReference>
<keyword evidence="5 14" id="KW-0444">Lipid biosynthesis</keyword>
<evidence type="ECO:0000256" key="4">
    <source>
        <dbReference type="ARBA" id="ARBA00014657"/>
    </source>
</evidence>
<comment type="caution">
    <text evidence="17">The sequence shown here is derived from an EMBL/GenBank/DDBJ whole genome shotgun (WGS) entry which is preliminary data.</text>
</comment>
<protein>
    <recommendedName>
        <fullName evidence="4 14">3-oxoacyl-[acyl-carrier-protein] synthase 2</fullName>
        <ecNumber evidence="3 14">2.3.1.179</ecNumber>
    </recommendedName>
</protein>
<dbReference type="NCBIfam" id="NF004970">
    <property type="entry name" value="PRK06333.1"/>
    <property type="match status" value="1"/>
</dbReference>
<reference evidence="17 18" key="1">
    <citation type="submission" date="2020-08" db="EMBL/GenBank/DDBJ databases">
        <title>Genome public.</title>
        <authorList>
            <person name="Liu C."/>
            <person name="Sun Q."/>
        </authorList>
    </citation>
    <scope>NUCLEOTIDE SEQUENCE [LARGE SCALE GENOMIC DNA]</scope>
    <source>
        <strain evidence="17 18">New-38</strain>
    </source>
</reference>
<dbReference type="InterPro" id="IPR020841">
    <property type="entry name" value="PKS_Beta-ketoAc_synthase_dom"/>
</dbReference>
<evidence type="ECO:0000256" key="7">
    <source>
        <dbReference type="ARBA" id="ARBA00022832"/>
    </source>
</evidence>
<name>A0ABR7HR40_9FIRM</name>
<evidence type="ECO:0000256" key="13">
    <source>
        <dbReference type="ARBA" id="ARBA00047659"/>
    </source>
</evidence>
<keyword evidence="7" id="KW-0276">Fatty acid metabolism</keyword>
<dbReference type="EC" id="2.3.1.179" evidence="3 14"/>
<evidence type="ECO:0000256" key="15">
    <source>
        <dbReference type="RuleBase" id="RU003694"/>
    </source>
</evidence>
<organism evidence="17 18">
    <name type="scientific">Pseudoflavonifractor hominis</name>
    <dbReference type="NCBI Taxonomy" id="2763059"/>
    <lineage>
        <taxon>Bacteria</taxon>
        <taxon>Bacillati</taxon>
        <taxon>Bacillota</taxon>
        <taxon>Clostridia</taxon>
        <taxon>Eubacteriales</taxon>
        <taxon>Oscillospiraceae</taxon>
        <taxon>Pseudoflavonifractor</taxon>
    </lineage>
</organism>
<dbReference type="Proteomes" id="UP000660021">
    <property type="component" value="Unassembled WGS sequence"/>
</dbReference>
<dbReference type="PROSITE" id="PS52004">
    <property type="entry name" value="KS3_2"/>
    <property type="match status" value="1"/>
</dbReference>
<proteinExistence type="inferred from homology"/>
<evidence type="ECO:0000256" key="3">
    <source>
        <dbReference type="ARBA" id="ARBA00012356"/>
    </source>
</evidence>
<evidence type="ECO:0000256" key="2">
    <source>
        <dbReference type="ARBA" id="ARBA00008467"/>
    </source>
</evidence>
<sequence length="413" mass="43433">MEKRRVVITGMGAITPIGKTAEESWVAAKAGVCGIDTIQQYDTSKMKVKVAGEVKDFQAEDYLERREARRMDRFTQFAMVAAAQAMEQSGLDLEQEDAARCGVAVSSGIGGMTTIQNECLKGAEKGFDRVSPFFIPMIIPNIAAGQIAIKYGLQGMCTCPVAACAGGSNAVGDAFRHIRDGYAEVMVCGGAESTIAEIGMGGFTSLHAVTTVSDPARASIPFDAERSGFVMGEGAGILVLEEYEHAKARGAKILGEIVGYGVNCDAHHITAPCPDGAGAAACMKLALQDAGIAPEEVDYINAHGTSTPLNDSGETQAVKSAFGEHAYQLMMSSTKSMTGHLLGASGAVAAIFSVLALRDQFAPPTIHYQVPDPACDLDIVPNEGRSATIRHAMVNAFGFGGHNASLIFKRLEE</sequence>
<dbReference type="InterPro" id="IPR000794">
    <property type="entry name" value="Beta-ketoacyl_synthase"/>
</dbReference>
<dbReference type="EMBL" id="JACOPR010000002">
    <property type="protein sequence ID" value="MBC5729968.1"/>
    <property type="molecule type" value="Genomic_DNA"/>
</dbReference>
<dbReference type="CDD" id="cd00834">
    <property type="entry name" value="KAS_I_II"/>
    <property type="match status" value="1"/>
</dbReference>
<evidence type="ECO:0000256" key="6">
    <source>
        <dbReference type="ARBA" id="ARBA00022679"/>
    </source>
</evidence>
<keyword evidence="9 14" id="KW-0275">Fatty acid biosynthesis</keyword>
<comment type="function">
    <text evidence="11 14">Involved in the type II fatty acid elongation cycle. Catalyzes the elongation of a wide range of acyl-ACP by the addition of two carbons from malonyl-ACP to an acyl acceptor. Can efficiently catalyze the conversion of palmitoleoyl-ACP (cis-hexadec-9-enoyl-ACP) to cis-vaccenoyl-ACP (cis-octadec-11-enoyl-ACP), an essential step in the thermal regulation of fatty acid composition.</text>
</comment>
<evidence type="ECO:0000259" key="16">
    <source>
        <dbReference type="PROSITE" id="PS52004"/>
    </source>
</evidence>
<evidence type="ECO:0000256" key="11">
    <source>
        <dbReference type="ARBA" id="ARBA00024006"/>
    </source>
</evidence>
<evidence type="ECO:0000256" key="12">
    <source>
        <dbReference type="ARBA" id="ARBA00047318"/>
    </source>
</evidence>
<evidence type="ECO:0000256" key="10">
    <source>
        <dbReference type="ARBA" id="ARBA00023315"/>
    </source>
</evidence>
<dbReference type="SMART" id="SM00825">
    <property type="entry name" value="PKS_KS"/>
    <property type="match status" value="1"/>
</dbReference>
<keyword evidence="18" id="KW-1185">Reference proteome</keyword>
<dbReference type="PIRSF" id="PIRSF000447">
    <property type="entry name" value="KAS_II"/>
    <property type="match status" value="1"/>
</dbReference>
<dbReference type="Pfam" id="PF02801">
    <property type="entry name" value="Ketoacyl-synt_C"/>
    <property type="match status" value="1"/>
</dbReference>
<keyword evidence="8" id="KW-0443">Lipid metabolism</keyword>
<dbReference type="PANTHER" id="PTHR11712">
    <property type="entry name" value="POLYKETIDE SYNTHASE-RELATED"/>
    <property type="match status" value="1"/>
</dbReference>
<dbReference type="InterPro" id="IPR014031">
    <property type="entry name" value="Ketoacyl_synth_C"/>
</dbReference>
<comment type="catalytic activity">
    <reaction evidence="13 14">
        <text>a fatty acyl-[ACP] + malonyl-[ACP] + H(+) = a 3-oxoacyl-[ACP] + holo-[ACP] + CO2</text>
        <dbReference type="Rhea" id="RHEA:22836"/>
        <dbReference type="Rhea" id="RHEA-COMP:9623"/>
        <dbReference type="Rhea" id="RHEA-COMP:9685"/>
        <dbReference type="Rhea" id="RHEA-COMP:9916"/>
        <dbReference type="Rhea" id="RHEA-COMP:14125"/>
        <dbReference type="ChEBI" id="CHEBI:15378"/>
        <dbReference type="ChEBI" id="CHEBI:16526"/>
        <dbReference type="ChEBI" id="CHEBI:64479"/>
        <dbReference type="ChEBI" id="CHEBI:78449"/>
        <dbReference type="ChEBI" id="CHEBI:78776"/>
        <dbReference type="ChEBI" id="CHEBI:138651"/>
    </reaction>
</comment>
<gene>
    <name evidence="17" type="primary">fabF</name>
    <name evidence="17" type="ORF">H8S34_03870</name>
</gene>
<keyword evidence="6 14" id="KW-0808">Transferase</keyword>
<evidence type="ECO:0000256" key="1">
    <source>
        <dbReference type="ARBA" id="ARBA00005194"/>
    </source>
</evidence>
<comment type="pathway">
    <text evidence="1 14">Lipid metabolism; fatty acid biosynthesis.</text>
</comment>
<evidence type="ECO:0000313" key="17">
    <source>
        <dbReference type="EMBL" id="MBC5729968.1"/>
    </source>
</evidence>
<evidence type="ECO:0000256" key="5">
    <source>
        <dbReference type="ARBA" id="ARBA00022516"/>
    </source>
</evidence>
<dbReference type="SUPFAM" id="SSF53901">
    <property type="entry name" value="Thiolase-like"/>
    <property type="match status" value="2"/>
</dbReference>
<dbReference type="Gene3D" id="3.40.47.10">
    <property type="match status" value="1"/>
</dbReference>
<accession>A0ABR7HR40</accession>